<reference evidence="2 3" key="1">
    <citation type="submission" date="2009-11" db="EMBL/GenBank/DDBJ databases">
        <title>Annotation of Allomyces macrogynus ATCC 38327.</title>
        <authorList>
            <consortium name="The Broad Institute Genome Sequencing Platform"/>
            <person name="Russ C."/>
            <person name="Cuomo C."/>
            <person name="Burger G."/>
            <person name="Gray M.W."/>
            <person name="Holland P.W.H."/>
            <person name="King N."/>
            <person name="Lang F.B.F."/>
            <person name="Roger A.J."/>
            <person name="Ruiz-Trillo I."/>
            <person name="Young S.K."/>
            <person name="Zeng Q."/>
            <person name="Gargeya S."/>
            <person name="Fitzgerald M."/>
            <person name="Haas B."/>
            <person name="Abouelleil A."/>
            <person name="Alvarado L."/>
            <person name="Arachchi H.M."/>
            <person name="Berlin A."/>
            <person name="Chapman S.B."/>
            <person name="Gearin G."/>
            <person name="Goldberg J."/>
            <person name="Griggs A."/>
            <person name="Gujja S."/>
            <person name="Hansen M."/>
            <person name="Heiman D."/>
            <person name="Howarth C."/>
            <person name="Larimer J."/>
            <person name="Lui A."/>
            <person name="MacDonald P.J.P."/>
            <person name="McCowen C."/>
            <person name="Montmayeur A."/>
            <person name="Murphy C."/>
            <person name="Neiman D."/>
            <person name="Pearson M."/>
            <person name="Priest M."/>
            <person name="Roberts A."/>
            <person name="Saif S."/>
            <person name="Shea T."/>
            <person name="Sisk P."/>
            <person name="Stolte C."/>
            <person name="Sykes S."/>
            <person name="Wortman J."/>
            <person name="Nusbaum C."/>
            <person name="Birren B."/>
        </authorList>
    </citation>
    <scope>NUCLEOTIDE SEQUENCE [LARGE SCALE GENOMIC DNA]</scope>
    <source>
        <strain evidence="2 3">ATCC 38327</strain>
    </source>
</reference>
<dbReference type="PANTHER" id="PTHR34066">
    <property type="entry name" value="GROWTH FACTOR 2"/>
    <property type="match status" value="1"/>
</dbReference>
<feature type="region of interest" description="Disordered" evidence="1">
    <location>
        <begin position="1"/>
        <end position="76"/>
    </location>
</feature>
<evidence type="ECO:0000313" key="3">
    <source>
        <dbReference type="Proteomes" id="UP000054350"/>
    </source>
</evidence>
<feature type="compositionally biased region" description="Basic and acidic residues" evidence="1">
    <location>
        <begin position="117"/>
        <end position="129"/>
    </location>
</feature>
<feature type="compositionally biased region" description="Basic residues" evidence="1">
    <location>
        <begin position="105"/>
        <end position="114"/>
    </location>
</feature>
<organism evidence="2 3">
    <name type="scientific">Allomyces macrogynus (strain ATCC 38327)</name>
    <name type="common">Allomyces javanicus var. macrogynus</name>
    <dbReference type="NCBI Taxonomy" id="578462"/>
    <lineage>
        <taxon>Eukaryota</taxon>
        <taxon>Fungi</taxon>
        <taxon>Fungi incertae sedis</taxon>
        <taxon>Blastocladiomycota</taxon>
        <taxon>Blastocladiomycetes</taxon>
        <taxon>Blastocladiales</taxon>
        <taxon>Blastocladiaceae</taxon>
        <taxon>Allomyces</taxon>
    </lineage>
</organism>
<dbReference type="OrthoDB" id="20835at2759"/>
<dbReference type="AlphaFoldDB" id="A0A0L0SP77"/>
<name>A0A0L0SP77_ALLM3</name>
<dbReference type="Proteomes" id="UP000054350">
    <property type="component" value="Unassembled WGS sequence"/>
</dbReference>
<gene>
    <name evidence="2" type="ORF">AMAG_09216</name>
</gene>
<protein>
    <recommendedName>
        <fullName evidence="4">DUF1764 domain-containing protein</fullName>
    </recommendedName>
</protein>
<dbReference type="InterPro" id="IPR013885">
    <property type="entry name" value="DUF1764_euk"/>
</dbReference>
<dbReference type="Pfam" id="PF08576">
    <property type="entry name" value="DUF1764"/>
    <property type="match status" value="1"/>
</dbReference>
<feature type="compositionally biased region" description="Polar residues" evidence="1">
    <location>
        <begin position="1"/>
        <end position="12"/>
    </location>
</feature>
<evidence type="ECO:0000256" key="1">
    <source>
        <dbReference type="SAM" id="MobiDB-lite"/>
    </source>
</evidence>
<dbReference type="VEuPathDB" id="FungiDB:AMAG_09216"/>
<keyword evidence="3" id="KW-1185">Reference proteome</keyword>
<reference evidence="3" key="2">
    <citation type="submission" date="2009-11" db="EMBL/GenBank/DDBJ databases">
        <title>The Genome Sequence of Allomyces macrogynus strain ATCC 38327.</title>
        <authorList>
            <consortium name="The Broad Institute Genome Sequencing Platform"/>
            <person name="Russ C."/>
            <person name="Cuomo C."/>
            <person name="Shea T."/>
            <person name="Young S.K."/>
            <person name="Zeng Q."/>
            <person name="Koehrsen M."/>
            <person name="Haas B."/>
            <person name="Borodovsky M."/>
            <person name="Guigo R."/>
            <person name="Alvarado L."/>
            <person name="Berlin A."/>
            <person name="Borenstein D."/>
            <person name="Chen Z."/>
            <person name="Engels R."/>
            <person name="Freedman E."/>
            <person name="Gellesch M."/>
            <person name="Goldberg J."/>
            <person name="Griggs A."/>
            <person name="Gujja S."/>
            <person name="Heiman D."/>
            <person name="Hepburn T."/>
            <person name="Howarth C."/>
            <person name="Jen D."/>
            <person name="Larson L."/>
            <person name="Lewis B."/>
            <person name="Mehta T."/>
            <person name="Park D."/>
            <person name="Pearson M."/>
            <person name="Roberts A."/>
            <person name="Saif S."/>
            <person name="Shenoy N."/>
            <person name="Sisk P."/>
            <person name="Stolte C."/>
            <person name="Sykes S."/>
            <person name="Walk T."/>
            <person name="White J."/>
            <person name="Yandava C."/>
            <person name="Burger G."/>
            <person name="Gray M.W."/>
            <person name="Holland P.W.H."/>
            <person name="King N."/>
            <person name="Lang F.B.F."/>
            <person name="Roger A.J."/>
            <person name="Ruiz-Trillo I."/>
            <person name="Lander E."/>
            <person name="Nusbaum C."/>
        </authorList>
    </citation>
    <scope>NUCLEOTIDE SEQUENCE [LARGE SCALE GENOMIC DNA]</scope>
    <source>
        <strain evidence="3">ATCC 38327</strain>
    </source>
</reference>
<dbReference type="PANTHER" id="PTHR34066:SF1">
    <property type="entry name" value="DUF1764 FAMILY PROTEIN"/>
    <property type="match status" value="1"/>
</dbReference>
<dbReference type="EMBL" id="GG745344">
    <property type="protein sequence ID" value="KNE64175.1"/>
    <property type="molecule type" value="Genomic_DNA"/>
</dbReference>
<feature type="region of interest" description="Disordered" evidence="1">
    <location>
        <begin position="94"/>
        <end position="131"/>
    </location>
</feature>
<feature type="compositionally biased region" description="Low complexity" evidence="1">
    <location>
        <begin position="25"/>
        <end position="53"/>
    </location>
</feature>
<proteinExistence type="predicted"/>
<sequence>MHPTMAKSNKNKAAQAPAKDQLKRTAATPATKAGKAAAKAAGAKAGANASPAPVKSKQKATSEMDDIFSGKSAASKPAAAEIDDIFGGKTVALASSNSSANPTDKKKKIKKKAAAKATEDPAAKADAEPAKPVTKLVSKVVEVVDASTAKGEVAPANFAAAAPSEAKSKKRMVESKDEFLGNSGKKRFTDDGHPIYYLEDLIAQEGGDTELCPFDCECCF</sequence>
<evidence type="ECO:0000313" key="2">
    <source>
        <dbReference type="EMBL" id="KNE64175.1"/>
    </source>
</evidence>
<accession>A0A0L0SP77</accession>
<evidence type="ECO:0008006" key="4">
    <source>
        <dbReference type="Google" id="ProtNLM"/>
    </source>
</evidence>